<dbReference type="EMBL" id="MHQD01000008">
    <property type="protein sequence ID" value="OGZ96622.1"/>
    <property type="molecule type" value="Genomic_DNA"/>
</dbReference>
<dbReference type="PANTHER" id="PTHR43429:SF3">
    <property type="entry name" value="NITRITE REDUCTASE [NAD(P)H]"/>
    <property type="match status" value="1"/>
</dbReference>
<evidence type="ECO:0000256" key="2">
    <source>
        <dbReference type="ARBA" id="ARBA00022630"/>
    </source>
</evidence>
<dbReference type="InterPro" id="IPR016156">
    <property type="entry name" value="FAD/NAD-linked_Rdtase_dimer_sf"/>
</dbReference>
<dbReference type="SUPFAM" id="SSF51905">
    <property type="entry name" value="FAD/NAD(P)-binding domain"/>
    <property type="match status" value="2"/>
</dbReference>
<dbReference type="InterPro" id="IPR036188">
    <property type="entry name" value="FAD/NAD-bd_sf"/>
</dbReference>
<dbReference type="PRINTS" id="PR00411">
    <property type="entry name" value="PNDRDTASEI"/>
</dbReference>
<evidence type="ECO:0000259" key="5">
    <source>
        <dbReference type="Pfam" id="PF07992"/>
    </source>
</evidence>
<accession>A0A1G2KB11</accession>
<dbReference type="InterPro" id="IPR050260">
    <property type="entry name" value="FAD-bd_OxRdtase"/>
</dbReference>
<proteinExistence type="predicted"/>
<dbReference type="AlphaFoldDB" id="A0A1G2KB11"/>
<dbReference type="SUPFAM" id="SSF55424">
    <property type="entry name" value="FAD/NAD-linked reductases, dimerisation (C-terminal) domain"/>
    <property type="match status" value="1"/>
</dbReference>
<evidence type="ECO:0000256" key="4">
    <source>
        <dbReference type="SAM" id="Phobius"/>
    </source>
</evidence>
<dbReference type="PRINTS" id="PR00368">
    <property type="entry name" value="FADPNR"/>
</dbReference>
<evidence type="ECO:0000256" key="3">
    <source>
        <dbReference type="ARBA" id="ARBA00022827"/>
    </source>
</evidence>
<protein>
    <recommendedName>
        <fullName evidence="5">FAD/NAD(P)-binding domain-containing protein</fullName>
    </recommendedName>
</protein>
<keyword evidence="3" id="KW-0274">FAD</keyword>
<comment type="cofactor">
    <cofactor evidence="1">
        <name>FAD</name>
        <dbReference type="ChEBI" id="CHEBI:57692"/>
    </cofactor>
</comment>
<organism evidence="6 7">
    <name type="scientific">Candidatus Sungbacteria bacterium RIFCSPHIGHO2_01_FULL_50_25</name>
    <dbReference type="NCBI Taxonomy" id="1802265"/>
    <lineage>
        <taxon>Bacteria</taxon>
        <taxon>Candidatus Sungiibacteriota</taxon>
    </lineage>
</organism>
<evidence type="ECO:0000313" key="6">
    <source>
        <dbReference type="EMBL" id="OGZ96622.1"/>
    </source>
</evidence>
<comment type="caution">
    <text evidence="6">The sequence shown here is derived from an EMBL/GenBank/DDBJ whole genome shotgun (WGS) entry which is preliminary data.</text>
</comment>
<keyword evidence="4" id="KW-0812">Transmembrane</keyword>
<dbReference type="Pfam" id="PF07992">
    <property type="entry name" value="Pyr_redox_2"/>
    <property type="match status" value="1"/>
</dbReference>
<reference evidence="6 7" key="1">
    <citation type="journal article" date="2016" name="Nat. Commun.">
        <title>Thousands of microbial genomes shed light on interconnected biogeochemical processes in an aquifer system.</title>
        <authorList>
            <person name="Anantharaman K."/>
            <person name="Brown C.T."/>
            <person name="Hug L.A."/>
            <person name="Sharon I."/>
            <person name="Castelle C.J."/>
            <person name="Probst A.J."/>
            <person name="Thomas B.C."/>
            <person name="Singh A."/>
            <person name="Wilkins M.J."/>
            <person name="Karaoz U."/>
            <person name="Brodie E.L."/>
            <person name="Williams K.H."/>
            <person name="Hubbard S.S."/>
            <person name="Banfield J.F."/>
        </authorList>
    </citation>
    <scope>NUCLEOTIDE SEQUENCE [LARGE SCALE GENOMIC DNA]</scope>
</reference>
<dbReference type="Gene3D" id="3.50.50.60">
    <property type="entry name" value="FAD/NAD(P)-binding domain"/>
    <property type="match status" value="2"/>
</dbReference>
<evidence type="ECO:0000256" key="1">
    <source>
        <dbReference type="ARBA" id="ARBA00001974"/>
    </source>
</evidence>
<keyword evidence="4" id="KW-1133">Transmembrane helix</keyword>
<feature type="transmembrane region" description="Helical" evidence="4">
    <location>
        <begin position="146"/>
        <end position="170"/>
    </location>
</feature>
<evidence type="ECO:0000313" key="7">
    <source>
        <dbReference type="Proteomes" id="UP000178574"/>
    </source>
</evidence>
<keyword evidence="2" id="KW-0285">Flavoprotein</keyword>
<keyword evidence="4" id="KW-0472">Membrane</keyword>
<name>A0A1G2KB11_9BACT</name>
<sequence length="413" mass="46283">MRDSYTYLIIGGGIAGVGAAEAIRSRDRDGTIAILSAEPYRLYSRVLLPRYVRGEIERDRMFLRKEGDYQKERIDFLPNTKVLFVNTEKAEVGLSDHKTIGYKKLLIASGGDIAPSNLDGYDEYVYRLQTLDDADRLRERFRAKKFEFPIVIGGSFIALEFLSLCAAYNVKARVLFRSKHFFSRIAGPHGGEFMRRLFMDHGFEVIAEDEVEDAAEGEGYLHITTRRLGAYDHDAVFSAVGLKRNSDFLAGTKVELGTGVKTNEFLETAAPAVFAAGDVAEYFDPLFEKHRIVGNWANAFLQGKLAGLNMTGDHLALRVVSSYSTTHFGHAISALGDCSDTDGSFEKADFQKSTYERYFFQKDRLIGAVLINRNDVRAHAARLIETRSPLGEYRRAFGHAAFDIHKIPVVESI</sequence>
<dbReference type="PANTHER" id="PTHR43429">
    <property type="entry name" value="PYRIDINE NUCLEOTIDE-DISULFIDE OXIDOREDUCTASE DOMAIN-CONTAINING"/>
    <property type="match status" value="1"/>
</dbReference>
<dbReference type="InterPro" id="IPR023753">
    <property type="entry name" value="FAD/NAD-binding_dom"/>
</dbReference>
<feature type="domain" description="FAD/NAD(P)-binding" evidence="5">
    <location>
        <begin position="6"/>
        <end position="303"/>
    </location>
</feature>
<dbReference type="GO" id="GO:0016491">
    <property type="term" value="F:oxidoreductase activity"/>
    <property type="evidence" value="ECO:0007669"/>
    <property type="project" value="InterPro"/>
</dbReference>
<gene>
    <name evidence="6" type="ORF">A2847_00835</name>
</gene>
<dbReference type="Proteomes" id="UP000178574">
    <property type="component" value="Unassembled WGS sequence"/>
</dbReference>